<dbReference type="InterPro" id="IPR005181">
    <property type="entry name" value="SASA"/>
</dbReference>
<feature type="region of interest" description="Disordered" evidence="2">
    <location>
        <begin position="249"/>
        <end position="271"/>
    </location>
</feature>
<feature type="domain" description="Sialate O-acetylesterase" evidence="4">
    <location>
        <begin position="103"/>
        <end position="206"/>
    </location>
</feature>
<organism evidence="5 6">
    <name type="scientific">Prosthecobacter dejongeii</name>
    <dbReference type="NCBI Taxonomy" id="48465"/>
    <lineage>
        <taxon>Bacteria</taxon>
        <taxon>Pseudomonadati</taxon>
        <taxon>Verrucomicrobiota</taxon>
        <taxon>Verrucomicrobiia</taxon>
        <taxon>Verrucomicrobiales</taxon>
        <taxon>Verrucomicrobiaceae</taxon>
        <taxon>Prosthecobacter</taxon>
    </lineage>
</organism>
<gene>
    <name evidence="5" type="ORF">HNQ64_000937</name>
</gene>
<dbReference type="EMBL" id="JACHIF010000001">
    <property type="protein sequence ID" value="MBB5036703.1"/>
    <property type="molecule type" value="Genomic_DNA"/>
</dbReference>
<keyword evidence="6" id="KW-1185">Reference proteome</keyword>
<dbReference type="PANTHER" id="PTHR22901:SF0">
    <property type="entry name" value="SIALATE O-ACETYLESTERASE"/>
    <property type="match status" value="1"/>
</dbReference>
<dbReference type="Gene3D" id="3.40.50.1110">
    <property type="entry name" value="SGNH hydrolase"/>
    <property type="match status" value="1"/>
</dbReference>
<reference evidence="5 6" key="1">
    <citation type="submission" date="2020-08" db="EMBL/GenBank/DDBJ databases">
        <title>Genomic Encyclopedia of Type Strains, Phase IV (KMG-IV): sequencing the most valuable type-strain genomes for metagenomic binning, comparative biology and taxonomic classification.</title>
        <authorList>
            <person name="Goeker M."/>
        </authorList>
    </citation>
    <scope>NUCLEOTIDE SEQUENCE [LARGE SCALE GENOMIC DNA]</scope>
    <source>
        <strain evidence="5 6">DSM 12251</strain>
    </source>
</reference>
<evidence type="ECO:0000313" key="5">
    <source>
        <dbReference type="EMBL" id="MBB5036703.1"/>
    </source>
</evidence>
<sequence length="516" mass="56735">MRTLALTSLLAALAFSARAEIKLPAIIGDNMVLQQKQANPIWGWDTPGTDVTVTFAGQTKTAKAGADGKWTVKLDAVPANAQPATLGIKGTNTRELKNVLVGEVWICSGQSNMQWSVNASWDADLEIATAKYPNIRLISVPQVGTQEPQQDFKGQWVECSPQTVGPFSAVGYFYGRVLHRMLDVPVGLINNAWGGSAAEAWVRRDELEKDARFKGLMENTVKTEAAMNSEKAKKDYEVALAKWKTQADEAKKAGQPIPRQPSSPQSWLTGNARPGNIYNGVLLPTIGYGIKGAIWYQGESNAGRAYEYGSLFPFMIEHWRKEWKQGDFPFYWVQLADFMPEVPTPGDSAWAELRESQTKTQNAIKNGGQAVIIDLGEANDIHPKNKRDVAERLARHALVKDYGFKLPYRSPEYKSVAIAGNKAIVTLDTFGSTLRTVDVSEVKGFAICGEDKKWVWATAKIVGGDKVEVTAAEVAKPVAVRYAWANNPVCNLLSVEGLPVTPFRTDDFPMTTKPKE</sequence>
<keyword evidence="3" id="KW-0732">Signal</keyword>
<dbReference type="Gene3D" id="2.60.40.10">
    <property type="entry name" value="Immunoglobulins"/>
    <property type="match status" value="1"/>
</dbReference>
<accession>A0A7W7YIA9</accession>
<dbReference type="EC" id="3.1.1.53" evidence="5"/>
<proteinExistence type="predicted"/>
<dbReference type="InterPro" id="IPR039329">
    <property type="entry name" value="SIAE"/>
</dbReference>
<evidence type="ECO:0000256" key="1">
    <source>
        <dbReference type="ARBA" id="ARBA00022801"/>
    </source>
</evidence>
<feature type="signal peptide" evidence="3">
    <location>
        <begin position="1"/>
        <end position="19"/>
    </location>
</feature>
<name>A0A7W7YIA9_9BACT</name>
<dbReference type="PANTHER" id="PTHR22901">
    <property type="entry name" value="SIALATE O-ACETYLESTERASE"/>
    <property type="match status" value="1"/>
</dbReference>
<evidence type="ECO:0000313" key="6">
    <source>
        <dbReference type="Proteomes" id="UP000534294"/>
    </source>
</evidence>
<protein>
    <submittedName>
        <fullName evidence="5">Sialate O-acetylesterase</fullName>
        <ecNumber evidence="5">3.1.1.53</ecNumber>
    </submittedName>
</protein>
<feature type="compositionally biased region" description="Low complexity" evidence="2">
    <location>
        <begin position="255"/>
        <end position="266"/>
    </location>
</feature>
<dbReference type="AlphaFoldDB" id="A0A7W7YIA9"/>
<dbReference type="Proteomes" id="UP000534294">
    <property type="component" value="Unassembled WGS sequence"/>
</dbReference>
<feature type="chain" id="PRO_5031507612" evidence="3">
    <location>
        <begin position="20"/>
        <end position="516"/>
    </location>
</feature>
<evidence type="ECO:0000259" key="4">
    <source>
        <dbReference type="Pfam" id="PF03629"/>
    </source>
</evidence>
<dbReference type="RefSeq" id="WP_184205819.1">
    <property type="nucleotide sequence ID" value="NZ_JACHIF010000001.1"/>
</dbReference>
<evidence type="ECO:0000256" key="3">
    <source>
        <dbReference type="SAM" id="SignalP"/>
    </source>
</evidence>
<comment type="caution">
    <text evidence="5">The sequence shown here is derived from an EMBL/GenBank/DDBJ whole genome shotgun (WGS) entry which is preliminary data.</text>
</comment>
<dbReference type="InterPro" id="IPR036514">
    <property type="entry name" value="SGNH_hydro_sf"/>
</dbReference>
<evidence type="ECO:0000256" key="2">
    <source>
        <dbReference type="SAM" id="MobiDB-lite"/>
    </source>
</evidence>
<feature type="domain" description="Sialate O-acetylesterase" evidence="4">
    <location>
        <begin position="289"/>
        <end position="366"/>
    </location>
</feature>
<dbReference type="Pfam" id="PF03629">
    <property type="entry name" value="SASA"/>
    <property type="match status" value="2"/>
</dbReference>
<dbReference type="SUPFAM" id="SSF52266">
    <property type="entry name" value="SGNH hydrolase"/>
    <property type="match status" value="1"/>
</dbReference>
<dbReference type="InterPro" id="IPR013783">
    <property type="entry name" value="Ig-like_fold"/>
</dbReference>
<dbReference type="GO" id="GO:0005975">
    <property type="term" value="P:carbohydrate metabolic process"/>
    <property type="evidence" value="ECO:0007669"/>
    <property type="project" value="TreeGrafter"/>
</dbReference>
<dbReference type="GO" id="GO:0001681">
    <property type="term" value="F:sialate O-acetylesterase activity"/>
    <property type="evidence" value="ECO:0007669"/>
    <property type="project" value="UniProtKB-EC"/>
</dbReference>
<keyword evidence="1 5" id="KW-0378">Hydrolase</keyword>